<evidence type="ECO:0000256" key="5">
    <source>
        <dbReference type="ARBA" id="ARBA00023136"/>
    </source>
</evidence>
<dbReference type="SUPFAM" id="SSF103481">
    <property type="entry name" value="Multidrug resistance efflux transporter EmrE"/>
    <property type="match status" value="4"/>
</dbReference>
<dbReference type="Pfam" id="PF00892">
    <property type="entry name" value="EamA"/>
    <property type="match status" value="4"/>
</dbReference>
<feature type="transmembrane region" description="Helical" evidence="6">
    <location>
        <begin position="434"/>
        <end position="456"/>
    </location>
</feature>
<gene>
    <name evidence="9" type="primary">LOC110416484</name>
</gene>
<evidence type="ECO:0000259" key="7">
    <source>
        <dbReference type="Pfam" id="PF00892"/>
    </source>
</evidence>
<feature type="transmembrane region" description="Helical" evidence="6">
    <location>
        <begin position="608"/>
        <end position="630"/>
    </location>
</feature>
<dbReference type="GO" id="GO:0016020">
    <property type="term" value="C:membrane"/>
    <property type="evidence" value="ECO:0007669"/>
    <property type="project" value="UniProtKB-SubCell"/>
</dbReference>
<name>A0A6J1ABJ2_9ROSI</name>
<dbReference type="Proteomes" id="UP000504621">
    <property type="component" value="Unplaced"/>
</dbReference>
<feature type="transmembrane region" description="Helical" evidence="6">
    <location>
        <begin position="114"/>
        <end position="132"/>
    </location>
</feature>
<feature type="domain" description="EamA" evidence="7">
    <location>
        <begin position="408"/>
        <end position="543"/>
    </location>
</feature>
<dbReference type="InterPro" id="IPR030184">
    <property type="entry name" value="WAT1-related"/>
</dbReference>
<evidence type="ECO:0000256" key="4">
    <source>
        <dbReference type="ARBA" id="ARBA00022989"/>
    </source>
</evidence>
<feature type="transmembrane region" description="Helical" evidence="6">
    <location>
        <begin position="576"/>
        <end position="596"/>
    </location>
</feature>
<organism evidence="8 9">
    <name type="scientific">Herrania umbratica</name>
    <dbReference type="NCBI Taxonomy" id="108875"/>
    <lineage>
        <taxon>Eukaryota</taxon>
        <taxon>Viridiplantae</taxon>
        <taxon>Streptophyta</taxon>
        <taxon>Embryophyta</taxon>
        <taxon>Tracheophyta</taxon>
        <taxon>Spermatophyta</taxon>
        <taxon>Magnoliopsida</taxon>
        <taxon>eudicotyledons</taxon>
        <taxon>Gunneridae</taxon>
        <taxon>Pentapetalae</taxon>
        <taxon>rosids</taxon>
        <taxon>malvids</taxon>
        <taxon>Malvales</taxon>
        <taxon>Malvaceae</taxon>
        <taxon>Byttnerioideae</taxon>
        <taxon>Herrania</taxon>
    </lineage>
</organism>
<dbReference type="InterPro" id="IPR000620">
    <property type="entry name" value="EamA_dom"/>
</dbReference>
<evidence type="ECO:0000256" key="1">
    <source>
        <dbReference type="ARBA" id="ARBA00004141"/>
    </source>
</evidence>
<feature type="transmembrane region" description="Helical" evidence="6">
    <location>
        <begin position="673"/>
        <end position="693"/>
    </location>
</feature>
<evidence type="ECO:0000256" key="2">
    <source>
        <dbReference type="ARBA" id="ARBA00007635"/>
    </source>
</evidence>
<dbReference type="AlphaFoldDB" id="A0A6J1ABJ2"/>
<comment type="subcellular location">
    <subcellularLocation>
        <location evidence="1">Membrane</location>
        <topology evidence="1">Multi-pass membrane protein</topology>
    </subcellularLocation>
</comment>
<evidence type="ECO:0000256" key="3">
    <source>
        <dbReference type="ARBA" id="ARBA00022692"/>
    </source>
</evidence>
<feature type="transmembrane region" description="Helical" evidence="6">
    <location>
        <begin position="144"/>
        <end position="162"/>
    </location>
</feature>
<feature type="transmembrane region" description="Helical" evidence="6">
    <location>
        <begin position="642"/>
        <end position="661"/>
    </location>
</feature>
<feature type="transmembrane region" description="Helical" evidence="6">
    <location>
        <begin position="189"/>
        <end position="209"/>
    </location>
</feature>
<feature type="transmembrane region" description="Helical" evidence="6">
    <location>
        <begin position="407"/>
        <end position="428"/>
    </location>
</feature>
<dbReference type="RefSeq" id="XP_021284160.1">
    <property type="nucleotide sequence ID" value="XM_021428485.1"/>
</dbReference>
<dbReference type="OrthoDB" id="1728340at2759"/>
<keyword evidence="5 6" id="KW-0472">Membrane</keyword>
<feature type="transmembrane region" description="Helical" evidence="6">
    <location>
        <begin position="496"/>
        <end position="517"/>
    </location>
</feature>
<proteinExistence type="inferred from homology"/>
<dbReference type="GeneID" id="110416484"/>
<keyword evidence="3 6" id="KW-0812">Transmembrane</keyword>
<feature type="transmembrane region" description="Helical" evidence="6">
    <location>
        <begin position="529"/>
        <end position="549"/>
    </location>
</feature>
<comment type="similarity">
    <text evidence="2">Belongs to the drug/metabolite transporter (DMT) superfamily. Plant drug/metabolite exporter (P-DME) (TC 2.A.7.4) family.</text>
</comment>
<evidence type="ECO:0000313" key="8">
    <source>
        <dbReference type="Proteomes" id="UP000504621"/>
    </source>
</evidence>
<feature type="transmembrane region" description="Helical" evidence="6">
    <location>
        <begin position="81"/>
        <end position="102"/>
    </location>
</feature>
<accession>A0A6J1ABJ2</accession>
<dbReference type="GO" id="GO:0022857">
    <property type="term" value="F:transmembrane transporter activity"/>
    <property type="evidence" value="ECO:0007669"/>
    <property type="project" value="InterPro"/>
</dbReference>
<keyword evidence="8" id="KW-1185">Reference proteome</keyword>
<feature type="domain" description="EamA" evidence="7">
    <location>
        <begin position="192"/>
        <end position="312"/>
    </location>
</feature>
<feature type="transmembrane region" description="Helical" evidence="6">
    <location>
        <begin position="221"/>
        <end position="242"/>
    </location>
</feature>
<feature type="domain" description="EamA" evidence="7">
    <location>
        <begin position="22"/>
        <end position="160"/>
    </location>
</feature>
<protein>
    <submittedName>
        <fullName evidence="9">Uncharacterized protein LOC110416484</fullName>
    </submittedName>
</protein>
<feature type="transmembrane region" description="Helical" evidence="6">
    <location>
        <begin position="285"/>
        <end position="306"/>
    </location>
</feature>
<keyword evidence="4 6" id="KW-1133">Transmembrane helix</keyword>
<feature type="transmembrane region" description="Helical" evidence="6">
    <location>
        <begin position="20"/>
        <end position="42"/>
    </location>
</feature>
<feature type="domain" description="EamA" evidence="7">
    <location>
        <begin position="578"/>
        <end position="716"/>
    </location>
</feature>
<dbReference type="PANTHER" id="PTHR31218">
    <property type="entry name" value="WAT1-RELATED PROTEIN"/>
    <property type="match status" value="1"/>
</dbReference>
<feature type="transmembrane region" description="Helical" evidence="6">
    <location>
        <begin position="48"/>
        <end position="69"/>
    </location>
</feature>
<dbReference type="InterPro" id="IPR037185">
    <property type="entry name" value="EmrE-like"/>
</dbReference>
<reference evidence="9" key="1">
    <citation type="submission" date="2025-08" db="UniProtKB">
        <authorList>
            <consortium name="RefSeq"/>
        </authorList>
    </citation>
    <scope>IDENTIFICATION</scope>
    <source>
        <tissue evidence="9">Leaf</tissue>
    </source>
</reference>
<evidence type="ECO:0000256" key="6">
    <source>
        <dbReference type="SAM" id="Phobius"/>
    </source>
</evidence>
<feature type="transmembrane region" description="Helical" evidence="6">
    <location>
        <begin position="699"/>
        <end position="717"/>
    </location>
</feature>
<evidence type="ECO:0000313" key="9">
    <source>
        <dbReference type="RefSeq" id="XP_021284160.1"/>
    </source>
</evidence>
<sequence length="773" mass="84907">MSDQISTGPLSAMFNKAKPYFLMVCLQFGSAGMYIISMASLIHGMNRYVLIVYRNAIAALVLAPFALLLERRRRPKMTFPIFLQIMTLGFLEPILDQGFAYLGMKFTSASFTSAIMNAVPSVTFVIAIILRLEHVKIKEVRSQAKIIGTILSLSGALLMTLYKGPIIDLIWSRKTSHHVSSGDSSDSHWIAGTLLILVGCVAWSCFYVLQSITIKKYPAEISLSSLICLAGAIQSLAIALVVEHRLSGWAVGWDSRLFAPLYTGIVSSGIAYYVQGLVMKTRGPVFVSAFNPLCMIIVAALGSAILGEQIHLGRYSDPSFQHHTKSYHFFVQLHKEKIMEFISPQPKATSASTFRHFSAYKKAVSHIRVGSLRVSTQGKTEKERERNMGDQTPCAALSNMLNKVKPYLAMVSLQFGYAGMYIISMVSLKHGMSNFILATYRHVVATIVIAPFAFVLERKIRPKMTLPIFLRIVLLGFLEPVLDQNLYYLGMKYTTATYSSAFVNMLPAVTFILAMIFRLEKINVKKIQSLAKIIGTAITVVGAMVMTLYKGPIIDFIKSGGATHHGTTTESADRHWVTGTIMLLGSIFGWSSFFILQSFTLKKYPAELSLTAWICFMGMVEGAGVSLIMVRDFSAWKVGWDSRLLAASYSGIVCSGMAYYVQGVVIRERGPVFVTSFSPLCMIITAALGVIVLAEKIHLGSILGAIIIVSGLYSVVWGKSKDPKNSETDEKSIAQELPITNNARSIRVDDGIDGPAKIVNIPASKSPLSTHGT</sequence>